<dbReference type="AlphaFoldDB" id="A0AAN8IGY6"/>
<dbReference type="GO" id="GO:0007015">
    <property type="term" value="P:actin filament organization"/>
    <property type="evidence" value="ECO:0007669"/>
    <property type="project" value="TreeGrafter"/>
</dbReference>
<dbReference type="GO" id="GO:0030136">
    <property type="term" value="C:clathrin-coated vesicle"/>
    <property type="evidence" value="ECO:0007669"/>
    <property type="project" value="TreeGrafter"/>
</dbReference>
<evidence type="ECO:0000256" key="10">
    <source>
        <dbReference type="ARBA" id="ARBA00022801"/>
    </source>
</evidence>
<gene>
    <name evidence="19" type="ORF">GCK32_005955</name>
</gene>
<keyword evidence="13" id="KW-0009">Actin-binding</keyword>
<evidence type="ECO:0000256" key="2">
    <source>
        <dbReference type="ARBA" id="ARBA00004107"/>
    </source>
</evidence>
<dbReference type="PANTHER" id="PTHR10407:SF15">
    <property type="entry name" value="HUNTINGTIN INTERACTING PROTEIN 1"/>
    <property type="match status" value="1"/>
</dbReference>
<feature type="domain" description="ENTH" evidence="17">
    <location>
        <begin position="2"/>
        <end position="131"/>
    </location>
</feature>
<evidence type="ECO:0000256" key="1">
    <source>
        <dbReference type="ARBA" id="ARBA00001261"/>
    </source>
</evidence>
<evidence type="ECO:0000256" key="11">
    <source>
        <dbReference type="ARBA" id="ARBA00022989"/>
    </source>
</evidence>
<sequence>MDREAFVKGQLEAVHKALTKYEVPLKPKHARRLIVGTHQERSAAVFWNAVNRIQLEKNPVMTWKFCHLLHKLIRDGHRKVPDESHRFLSRIKQLGQFWKHLNTSGYGICNETYSRLLAERLEFHRKYPVMPGSLILNESQIKTLENDLDNAFEMTIDMLDQMDNLLNLQSNVYDAMECLRWSSLVPQGQCLLAPLILVILDTSKFYDYLVKMIFKLHGQLPPDALEGHRTRFREVFRRTKKFYEESSNLQYFKYLVSIPTLPSAAPNFLQASDLDSYQTPHAYLRSEGSEDGQSVAADEVLLDLGSDEQRYEQQAHSAVQSDPRDEHILALTRDLEDERFAKERLIAEARSRIEQYENRLAQMQGDYEHARREADEAREESERLRRDLATRDAERIESDDVRVQEAQEQARLAEQRFSKMKAAYEKFRTEHVTALTKLGELQKEFEASEQKRLDKDEELTSISRKLEESEKSLSIVSSKAESDAAAVDEMRSQLAKADIDMEQLRQRLEHLKAEHKSQLVSASDRFVDEKAALEKKINEEIRAAVLAILLRCDEELPNVTSISYPPHLAQSGLNAFLSLLSEKDSPTEADMIVLAHSCVLSVNACAAAAYTASIQHFDEVNEQCHLVTRTAREAFSSPTLNIGSLLSETRNLQEMMTGLPLQTDVDKDIVGAELESEMRRMGEAIRAAVEEIEKIQERARVNTEGIRLEVNEAILGCCQQLMSAIMALVISSRELQMEIVAAGKGGASPHEFYKRNHQWTEGLLSAAKAVGVAARVLVESADGVVTRQGKFEQLIVAAQEIAASTAQLFVSSRVKADRDSQKLAALSVSSKNVNQCTAHVVAAVKNAQTTLNDQDNLDFSHLTLHEAKKEEMESQVRMLELEQQLVMERKKLAELRKQHYHMAQLAVAEQNGANGERDSSFEFIGKQTYRMDREGGGNENAPLLRDDQRGATVTCRVCEEQIELNGRDNQHVVKCGACHEATPIRPAPAGKNSTVGGFARRRAVIYLVTAVTALLFSVLLTIMTTTTASHHPIMYGAWALAYLIVIYLSYKFIKFWMVKLSIVLGPI</sequence>
<comment type="caution">
    <text evidence="19">The sequence shown here is derived from an EMBL/GenBank/DDBJ whole genome shotgun (WGS) entry which is preliminary data.</text>
</comment>
<keyword evidence="8 15" id="KW-0812">Transmembrane</keyword>
<proteinExistence type="inferred from homology"/>
<keyword evidence="20" id="KW-1185">Reference proteome</keyword>
<dbReference type="GO" id="GO:0034597">
    <property type="term" value="F:phosphatidylinositol-4,5-bisphosphate 4-phosphatase activity"/>
    <property type="evidence" value="ECO:0007669"/>
    <property type="project" value="UniProtKB-EC"/>
</dbReference>
<dbReference type="GO" id="GO:0035615">
    <property type="term" value="F:clathrin adaptor activity"/>
    <property type="evidence" value="ECO:0007669"/>
    <property type="project" value="TreeGrafter"/>
</dbReference>
<dbReference type="InterPro" id="IPR019178">
    <property type="entry name" value="PtdIns-P2-Ptase"/>
</dbReference>
<dbReference type="Gene3D" id="1.20.5.1700">
    <property type="match status" value="1"/>
</dbReference>
<keyword evidence="11 15" id="KW-1133">Transmembrane helix</keyword>
<dbReference type="SMART" id="SM00307">
    <property type="entry name" value="ILWEQ"/>
    <property type="match status" value="1"/>
</dbReference>
<accession>A0AAN8IGY6</accession>
<comment type="caution">
    <text evidence="15">Lacks conserved residue(s) required for the propagation of feature annotation.</text>
</comment>
<keyword evidence="10" id="KW-0378">Hydrolase</keyword>
<dbReference type="CDD" id="cd17006">
    <property type="entry name" value="ANTH_N_HIP1_like"/>
    <property type="match status" value="1"/>
</dbReference>
<dbReference type="FunFam" id="1.20.1410.10:FF:000006">
    <property type="entry name" value="Huntingtin interacting protein"/>
    <property type="match status" value="1"/>
</dbReference>
<dbReference type="FunFam" id="1.25.40.90:FF:000012">
    <property type="entry name" value="Huntingtin interacting protein 1-related"/>
    <property type="match status" value="1"/>
</dbReference>
<dbReference type="PANTHER" id="PTHR10407">
    <property type="entry name" value="HUNTINGTIN INTERACTING PROTEIN 1"/>
    <property type="match status" value="1"/>
</dbReference>
<dbReference type="GO" id="GO:0005765">
    <property type="term" value="C:lysosomal membrane"/>
    <property type="evidence" value="ECO:0007669"/>
    <property type="project" value="UniProtKB-SubCell"/>
</dbReference>
<dbReference type="PROSITE" id="PS50945">
    <property type="entry name" value="I_LWEQ"/>
    <property type="match status" value="1"/>
</dbReference>
<dbReference type="Pfam" id="PF01608">
    <property type="entry name" value="I_LWEQ"/>
    <property type="match status" value="1"/>
</dbReference>
<keyword evidence="7" id="KW-0963">Cytoplasm</keyword>
<dbReference type="GO" id="GO:0030864">
    <property type="term" value="C:cortical actin cytoskeleton"/>
    <property type="evidence" value="ECO:0007669"/>
    <property type="project" value="TreeGrafter"/>
</dbReference>
<dbReference type="Pfam" id="PF07651">
    <property type="entry name" value="ANTH"/>
    <property type="match status" value="1"/>
</dbReference>
<dbReference type="GO" id="GO:0032051">
    <property type="term" value="F:clathrin light chain binding"/>
    <property type="evidence" value="ECO:0007669"/>
    <property type="project" value="TreeGrafter"/>
</dbReference>
<evidence type="ECO:0000256" key="15">
    <source>
        <dbReference type="PROSITE-ProRule" id="PRU00243"/>
    </source>
</evidence>
<comment type="subcellular location">
    <subcellularLocation>
        <location evidence="4">Cytoplasm</location>
    </subcellularLocation>
    <subcellularLocation>
        <location evidence="2">Late endosome membrane</location>
        <topology evidence="2">Multi-pass membrane protein</topology>
    </subcellularLocation>
    <subcellularLocation>
        <location evidence="3">Lysosome membrane</location>
        <topology evidence="3">Multi-pass membrane protein</topology>
    </subcellularLocation>
</comment>
<dbReference type="InterPro" id="IPR030224">
    <property type="entry name" value="Sla2_fam"/>
</dbReference>
<evidence type="ECO:0000256" key="12">
    <source>
        <dbReference type="ARBA" id="ARBA00023136"/>
    </source>
</evidence>
<keyword evidence="14" id="KW-0458">Lysosome</keyword>
<comment type="catalytic activity">
    <reaction evidence="1">
        <text>a 1,2-diacyl-sn-glycero-3-phospho-(1D-myo-inositol-4,5-bisphosphate) + H2O = a 1,2-diacyl-sn-glycero-3-phospho-(1D-myo-inositol-5-phosphate) + phosphate</text>
        <dbReference type="Rhea" id="RHEA:25674"/>
        <dbReference type="ChEBI" id="CHEBI:15377"/>
        <dbReference type="ChEBI" id="CHEBI:43474"/>
        <dbReference type="ChEBI" id="CHEBI:57795"/>
        <dbReference type="ChEBI" id="CHEBI:58456"/>
        <dbReference type="EC" id="3.1.3.78"/>
    </reaction>
</comment>
<feature type="domain" description="I/LWEQ" evidence="18">
    <location>
        <begin position="662"/>
        <end position="903"/>
    </location>
</feature>
<dbReference type="GO" id="GO:0080025">
    <property type="term" value="F:phosphatidylinositol-3,5-bisphosphate binding"/>
    <property type="evidence" value="ECO:0007669"/>
    <property type="project" value="TreeGrafter"/>
</dbReference>
<organism evidence="19 20">
    <name type="scientific">Trichostrongylus colubriformis</name>
    <name type="common">Black scour worm</name>
    <dbReference type="NCBI Taxonomy" id="6319"/>
    <lineage>
        <taxon>Eukaryota</taxon>
        <taxon>Metazoa</taxon>
        <taxon>Ecdysozoa</taxon>
        <taxon>Nematoda</taxon>
        <taxon>Chromadorea</taxon>
        <taxon>Rhabditida</taxon>
        <taxon>Rhabditina</taxon>
        <taxon>Rhabditomorpha</taxon>
        <taxon>Strongyloidea</taxon>
        <taxon>Trichostrongylidae</taxon>
        <taxon>Trichostrongylus</taxon>
    </lineage>
</organism>
<dbReference type="PROSITE" id="PS50942">
    <property type="entry name" value="ENTH"/>
    <property type="match status" value="1"/>
</dbReference>
<evidence type="ECO:0000256" key="8">
    <source>
        <dbReference type="ARBA" id="ARBA00022692"/>
    </source>
</evidence>
<dbReference type="GO" id="GO:0046856">
    <property type="term" value="P:phosphatidylinositol dephosphorylation"/>
    <property type="evidence" value="ECO:0007669"/>
    <property type="project" value="InterPro"/>
</dbReference>
<evidence type="ECO:0000256" key="13">
    <source>
        <dbReference type="ARBA" id="ARBA00023203"/>
    </source>
</evidence>
<evidence type="ECO:0000256" key="5">
    <source>
        <dbReference type="ARBA" id="ARBA00010135"/>
    </source>
</evidence>
<reference evidence="19 20" key="1">
    <citation type="submission" date="2019-10" db="EMBL/GenBank/DDBJ databases">
        <title>Assembly and Annotation for the nematode Trichostrongylus colubriformis.</title>
        <authorList>
            <person name="Martin J."/>
        </authorList>
    </citation>
    <scope>NUCLEOTIDE SEQUENCE [LARGE SCALE GENOMIC DNA]</scope>
    <source>
        <strain evidence="19">G859</strain>
        <tissue evidence="19">Whole worm</tissue>
    </source>
</reference>
<dbReference type="GO" id="GO:0043325">
    <property type="term" value="F:phosphatidylinositol-3,4-bisphosphate binding"/>
    <property type="evidence" value="ECO:0007669"/>
    <property type="project" value="TreeGrafter"/>
</dbReference>
<comment type="similarity">
    <text evidence="5">Belongs to the SLA2 family.</text>
</comment>
<dbReference type="Gene3D" id="1.20.1410.10">
    <property type="entry name" value="I/LWEQ domain"/>
    <property type="match status" value="1"/>
</dbReference>
<dbReference type="EMBL" id="WIXE01014302">
    <property type="protein sequence ID" value="KAK5974399.1"/>
    <property type="molecule type" value="Genomic_DNA"/>
</dbReference>
<dbReference type="InterPro" id="IPR013809">
    <property type="entry name" value="ENTH"/>
</dbReference>
<evidence type="ECO:0000256" key="16">
    <source>
        <dbReference type="SAM" id="Coils"/>
    </source>
</evidence>
<evidence type="ECO:0000313" key="20">
    <source>
        <dbReference type="Proteomes" id="UP001331761"/>
    </source>
</evidence>
<dbReference type="GO" id="GO:0006897">
    <property type="term" value="P:endocytosis"/>
    <property type="evidence" value="ECO:0007669"/>
    <property type="project" value="InterPro"/>
</dbReference>
<dbReference type="GO" id="GO:0048268">
    <property type="term" value="P:clathrin coat assembly"/>
    <property type="evidence" value="ECO:0007669"/>
    <property type="project" value="TreeGrafter"/>
</dbReference>
<feature type="coiled-coil region" evidence="16">
    <location>
        <begin position="862"/>
        <end position="898"/>
    </location>
</feature>
<evidence type="ECO:0000313" key="19">
    <source>
        <dbReference type="EMBL" id="KAK5974399.1"/>
    </source>
</evidence>
<dbReference type="Gene3D" id="1.25.40.90">
    <property type="match status" value="1"/>
</dbReference>
<evidence type="ECO:0000256" key="9">
    <source>
        <dbReference type="ARBA" id="ARBA00022753"/>
    </source>
</evidence>
<feature type="transmembrane region" description="Helical" evidence="15">
    <location>
        <begin position="1035"/>
        <end position="1053"/>
    </location>
</feature>
<keyword evidence="16" id="KW-0175">Coiled coil</keyword>
<feature type="coiled-coil region" evidence="16">
    <location>
        <begin position="339"/>
        <end position="458"/>
    </location>
</feature>
<keyword evidence="12 15" id="KW-0472">Membrane</keyword>
<feature type="transmembrane region" description="Helical" evidence="15">
    <location>
        <begin position="1003"/>
        <end position="1023"/>
    </location>
</feature>
<dbReference type="GO" id="GO:0031902">
    <property type="term" value="C:late endosome membrane"/>
    <property type="evidence" value="ECO:0007669"/>
    <property type="project" value="UniProtKB-SubCell"/>
</dbReference>
<dbReference type="InterPro" id="IPR002558">
    <property type="entry name" value="ILWEQ_dom"/>
</dbReference>
<evidence type="ECO:0000256" key="4">
    <source>
        <dbReference type="ARBA" id="ARBA00004496"/>
    </source>
</evidence>
<dbReference type="SMART" id="SM00273">
    <property type="entry name" value="ENTH"/>
    <property type="match status" value="1"/>
</dbReference>
<evidence type="ECO:0000256" key="7">
    <source>
        <dbReference type="ARBA" id="ARBA00022490"/>
    </source>
</evidence>
<dbReference type="InterPro" id="IPR008942">
    <property type="entry name" value="ENTH_VHS"/>
</dbReference>
<dbReference type="GO" id="GO:0051015">
    <property type="term" value="F:actin filament binding"/>
    <property type="evidence" value="ECO:0007669"/>
    <property type="project" value="TreeGrafter"/>
</dbReference>
<feature type="coiled-coil region" evidence="16">
    <location>
        <begin position="487"/>
        <end position="525"/>
    </location>
</feature>
<evidence type="ECO:0000256" key="14">
    <source>
        <dbReference type="ARBA" id="ARBA00023228"/>
    </source>
</evidence>
<dbReference type="InterPro" id="IPR035964">
    <property type="entry name" value="I/LWEQ_dom_sf"/>
</dbReference>
<dbReference type="EC" id="3.1.3.78" evidence="6"/>
<dbReference type="SUPFAM" id="SSF48464">
    <property type="entry name" value="ENTH/VHS domain"/>
    <property type="match status" value="1"/>
</dbReference>
<dbReference type="InterPro" id="IPR011417">
    <property type="entry name" value="ANTH_dom"/>
</dbReference>
<dbReference type="SUPFAM" id="SSF109885">
    <property type="entry name" value="I/LWEQ domain"/>
    <property type="match status" value="1"/>
</dbReference>
<keyword evidence="9" id="KW-0967">Endosome</keyword>
<protein>
    <recommendedName>
        <fullName evidence="6">phosphatidylinositol-4,5-bisphosphate 4-phosphatase</fullName>
        <ecNumber evidence="6">3.1.3.78</ecNumber>
    </recommendedName>
</protein>
<name>A0AAN8IGY6_TRICO</name>
<evidence type="ECO:0000259" key="17">
    <source>
        <dbReference type="PROSITE" id="PS50942"/>
    </source>
</evidence>
<evidence type="ECO:0000259" key="18">
    <source>
        <dbReference type="PROSITE" id="PS50945"/>
    </source>
</evidence>
<evidence type="ECO:0000256" key="6">
    <source>
        <dbReference type="ARBA" id="ARBA00012936"/>
    </source>
</evidence>
<dbReference type="Pfam" id="PF09788">
    <property type="entry name" value="Tmemb_55A"/>
    <property type="match status" value="1"/>
</dbReference>
<dbReference type="Proteomes" id="UP001331761">
    <property type="component" value="Unassembled WGS sequence"/>
</dbReference>
<evidence type="ECO:0000256" key="3">
    <source>
        <dbReference type="ARBA" id="ARBA00004155"/>
    </source>
</evidence>